<proteinExistence type="predicted"/>
<accession>A0A1W0E364</accession>
<dbReference type="EMBL" id="MNPJ01000026">
    <property type="protein sequence ID" value="OQS53674.1"/>
    <property type="molecule type" value="Genomic_DNA"/>
</dbReference>
<evidence type="ECO:0000313" key="2">
    <source>
        <dbReference type="Proteomes" id="UP000192758"/>
    </source>
</evidence>
<name>A0A1W0E364_9MICR</name>
<evidence type="ECO:0000313" key="1">
    <source>
        <dbReference type="EMBL" id="OQS53674.1"/>
    </source>
</evidence>
<dbReference type="AlphaFoldDB" id="A0A1W0E364"/>
<keyword evidence="2" id="KW-1185">Reference proteome</keyword>
<organism evidence="1 2">
    <name type="scientific">Ecytonucleospora hepatopenaei</name>
    <dbReference type="NCBI Taxonomy" id="646526"/>
    <lineage>
        <taxon>Eukaryota</taxon>
        <taxon>Fungi</taxon>
        <taxon>Fungi incertae sedis</taxon>
        <taxon>Microsporidia</taxon>
        <taxon>Enterocytozoonidae</taxon>
        <taxon>Ecytonucleospora</taxon>
    </lineage>
</organism>
<comment type="caution">
    <text evidence="1">The sequence shown here is derived from an EMBL/GenBank/DDBJ whole genome shotgun (WGS) entry which is preliminary data.</text>
</comment>
<dbReference type="VEuPathDB" id="MicrosporidiaDB:EHP00_1096"/>
<dbReference type="Proteomes" id="UP000192758">
    <property type="component" value="Unassembled WGS sequence"/>
</dbReference>
<reference evidence="1 2" key="1">
    <citation type="journal article" date="2017" name="Environ. Microbiol.">
        <title>Decay of the glycolytic pathway and adaptation to intranuclear parasitism within Enterocytozoonidae microsporidia.</title>
        <authorList>
            <person name="Wiredu Boakye D."/>
            <person name="Jaroenlak P."/>
            <person name="Prachumwat A."/>
            <person name="Williams T.A."/>
            <person name="Bateman K.S."/>
            <person name="Itsathitphaisarn O."/>
            <person name="Sritunyalucksana K."/>
            <person name="Paszkiewicz K.H."/>
            <person name="Moore K.A."/>
            <person name="Stentiford G.D."/>
            <person name="Williams B.A."/>
        </authorList>
    </citation>
    <scope>NUCLEOTIDE SEQUENCE [LARGE SCALE GENOMIC DNA]</scope>
    <source>
        <strain evidence="1 2">TH1</strain>
    </source>
</reference>
<sequence length="219" mass="25892">MTKKILQENLIKLDKDIKTYIESYVERSLNTKLVKYIENFVYSLLTDDLNHDNYLNTNDSLNSDSFSISTLETSNDSISNCTITTFDDSFNNINGIKGLTNEEKKQIRKYLENVTVENKLRRGNAYGLKNWVGEITDIQRKKLLIYFILEFMNDKNIFPDIYRLFKILKKFNEEEMSNYDNEKCIKMYFNAKGIIKRQKDFSFKINITTKIKNELLAML</sequence>
<protein>
    <submittedName>
        <fullName evidence="1">Uncharacterized protein</fullName>
    </submittedName>
</protein>
<gene>
    <name evidence="1" type="ORF">EHP00_1096</name>
</gene>